<organism evidence="2 3">
    <name type="scientific">Dreissena polymorpha</name>
    <name type="common">Zebra mussel</name>
    <name type="synonym">Mytilus polymorpha</name>
    <dbReference type="NCBI Taxonomy" id="45954"/>
    <lineage>
        <taxon>Eukaryota</taxon>
        <taxon>Metazoa</taxon>
        <taxon>Spiralia</taxon>
        <taxon>Lophotrochozoa</taxon>
        <taxon>Mollusca</taxon>
        <taxon>Bivalvia</taxon>
        <taxon>Autobranchia</taxon>
        <taxon>Heteroconchia</taxon>
        <taxon>Euheterodonta</taxon>
        <taxon>Imparidentia</taxon>
        <taxon>Neoheterodontei</taxon>
        <taxon>Myida</taxon>
        <taxon>Dreissenoidea</taxon>
        <taxon>Dreissenidae</taxon>
        <taxon>Dreissena</taxon>
    </lineage>
</organism>
<name>A0A9D4M1Z7_DREPO</name>
<comment type="caution">
    <text evidence="2">The sequence shown here is derived from an EMBL/GenBank/DDBJ whole genome shotgun (WGS) entry which is preliminary data.</text>
</comment>
<proteinExistence type="predicted"/>
<sequence>MDGTGISPEHRPPNVIVPTKDKSQSVTKSRSATTTIIACANAAGNRMRPGVLSKGRE</sequence>
<gene>
    <name evidence="2" type="ORF">DPMN_031255</name>
</gene>
<evidence type="ECO:0000313" key="2">
    <source>
        <dbReference type="EMBL" id="KAH3868116.1"/>
    </source>
</evidence>
<dbReference type="AlphaFoldDB" id="A0A9D4M1Z7"/>
<accession>A0A9D4M1Z7</accession>
<evidence type="ECO:0000313" key="3">
    <source>
        <dbReference type="Proteomes" id="UP000828390"/>
    </source>
</evidence>
<protein>
    <submittedName>
        <fullName evidence="2">Uncharacterized protein</fullName>
    </submittedName>
</protein>
<evidence type="ECO:0000256" key="1">
    <source>
        <dbReference type="SAM" id="MobiDB-lite"/>
    </source>
</evidence>
<reference evidence="2" key="1">
    <citation type="journal article" date="2019" name="bioRxiv">
        <title>The Genome of the Zebra Mussel, Dreissena polymorpha: A Resource for Invasive Species Research.</title>
        <authorList>
            <person name="McCartney M.A."/>
            <person name="Auch B."/>
            <person name="Kono T."/>
            <person name="Mallez S."/>
            <person name="Zhang Y."/>
            <person name="Obille A."/>
            <person name="Becker A."/>
            <person name="Abrahante J.E."/>
            <person name="Garbe J."/>
            <person name="Badalamenti J.P."/>
            <person name="Herman A."/>
            <person name="Mangelson H."/>
            <person name="Liachko I."/>
            <person name="Sullivan S."/>
            <person name="Sone E.D."/>
            <person name="Koren S."/>
            <person name="Silverstein K.A.T."/>
            <person name="Beckman K.B."/>
            <person name="Gohl D.M."/>
        </authorList>
    </citation>
    <scope>NUCLEOTIDE SEQUENCE</scope>
    <source>
        <strain evidence="2">Duluth1</strain>
        <tissue evidence="2">Whole animal</tissue>
    </source>
</reference>
<feature type="region of interest" description="Disordered" evidence="1">
    <location>
        <begin position="1"/>
        <end position="30"/>
    </location>
</feature>
<keyword evidence="3" id="KW-1185">Reference proteome</keyword>
<dbReference type="Proteomes" id="UP000828390">
    <property type="component" value="Unassembled WGS sequence"/>
</dbReference>
<reference evidence="2" key="2">
    <citation type="submission" date="2020-11" db="EMBL/GenBank/DDBJ databases">
        <authorList>
            <person name="McCartney M.A."/>
            <person name="Auch B."/>
            <person name="Kono T."/>
            <person name="Mallez S."/>
            <person name="Becker A."/>
            <person name="Gohl D.M."/>
            <person name="Silverstein K.A.T."/>
            <person name="Koren S."/>
            <person name="Bechman K.B."/>
            <person name="Herman A."/>
            <person name="Abrahante J.E."/>
            <person name="Garbe J."/>
        </authorList>
    </citation>
    <scope>NUCLEOTIDE SEQUENCE</scope>
    <source>
        <strain evidence="2">Duluth1</strain>
        <tissue evidence="2">Whole animal</tissue>
    </source>
</reference>
<dbReference type="EMBL" id="JAIWYP010000002">
    <property type="protein sequence ID" value="KAH3868116.1"/>
    <property type="molecule type" value="Genomic_DNA"/>
</dbReference>